<evidence type="ECO:0000313" key="3">
    <source>
        <dbReference type="Proteomes" id="UP001174934"/>
    </source>
</evidence>
<comment type="caution">
    <text evidence="2">The sequence shown here is derived from an EMBL/GenBank/DDBJ whole genome shotgun (WGS) entry which is preliminary data.</text>
</comment>
<dbReference type="AlphaFoldDB" id="A0AA40C5B4"/>
<reference evidence="2" key="1">
    <citation type="submission" date="2023-06" db="EMBL/GenBank/DDBJ databases">
        <title>Genome-scale phylogeny and comparative genomics of the fungal order Sordariales.</title>
        <authorList>
            <consortium name="Lawrence Berkeley National Laboratory"/>
            <person name="Hensen N."/>
            <person name="Bonometti L."/>
            <person name="Westerberg I."/>
            <person name="Brannstrom I.O."/>
            <person name="Guillou S."/>
            <person name="Cros-Aarteil S."/>
            <person name="Calhoun S."/>
            <person name="Haridas S."/>
            <person name="Kuo A."/>
            <person name="Mondo S."/>
            <person name="Pangilinan J."/>
            <person name="Riley R."/>
            <person name="LaButti K."/>
            <person name="Andreopoulos B."/>
            <person name="Lipzen A."/>
            <person name="Chen C."/>
            <person name="Yanf M."/>
            <person name="Daum C."/>
            <person name="Ng V."/>
            <person name="Clum A."/>
            <person name="Steindorff A."/>
            <person name="Ohm R."/>
            <person name="Martin F."/>
            <person name="Silar P."/>
            <person name="Natvig D."/>
            <person name="Lalanne C."/>
            <person name="Gautier V."/>
            <person name="Ament-velasquez S.L."/>
            <person name="Kruys A."/>
            <person name="Hutchinson M.I."/>
            <person name="Powell A.J."/>
            <person name="Barry K."/>
            <person name="Miller A.N."/>
            <person name="Grigoriev I.V."/>
            <person name="Debuchy R."/>
            <person name="Gladieux P."/>
            <person name="Thoren M.H."/>
            <person name="Johannesson H."/>
        </authorList>
    </citation>
    <scope>NUCLEOTIDE SEQUENCE</scope>
    <source>
        <strain evidence="2">SMH3391-2</strain>
    </source>
</reference>
<accession>A0AA40C5B4</accession>
<name>A0AA40C5B4_9PEZI</name>
<proteinExistence type="predicted"/>
<dbReference type="Proteomes" id="UP001174934">
    <property type="component" value="Unassembled WGS sequence"/>
</dbReference>
<sequence>MAPKTIYDKLNIISRNGDLVLLVGPRKVEFQVCSHTLARSSRVFDRMLNGKLAEGRDANKKTGEGEEGKSTWTVALPDDDMRGMQLLL</sequence>
<gene>
    <name evidence="2" type="ORF">B0T17DRAFT_617026</name>
</gene>
<dbReference type="Gene3D" id="3.30.710.10">
    <property type="entry name" value="Potassium Channel Kv1.1, Chain A"/>
    <property type="match status" value="1"/>
</dbReference>
<protein>
    <recommendedName>
        <fullName evidence="4">BTB domain-containing protein</fullName>
    </recommendedName>
</protein>
<feature type="compositionally biased region" description="Basic and acidic residues" evidence="1">
    <location>
        <begin position="54"/>
        <end position="69"/>
    </location>
</feature>
<evidence type="ECO:0008006" key="4">
    <source>
        <dbReference type="Google" id="ProtNLM"/>
    </source>
</evidence>
<feature type="region of interest" description="Disordered" evidence="1">
    <location>
        <begin position="54"/>
        <end position="74"/>
    </location>
</feature>
<organism evidence="2 3">
    <name type="scientific">Bombardia bombarda</name>
    <dbReference type="NCBI Taxonomy" id="252184"/>
    <lineage>
        <taxon>Eukaryota</taxon>
        <taxon>Fungi</taxon>
        <taxon>Dikarya</taxon>
        <taxon>Ascomycota</taxon>
        <taxon>Pezizomycotina</taxon>
        <taxon>Sordariomycetes</taxon>
        <taxon>Sordariomycetidae</taxon>
        <taxon>Sordariales</taxon>
        <taxon>Lasiosphaeriaceae</taxon>
        <taxon>Bombardia</taxon>
    </lineage>
</organism>
<evidence type="ECO:0000256" key="1">
    <source>
        <dbReference type="SAM" id="MobiDB-lite"/>
    </source>
</evidence>
<dbReference type="InterPro" id="IPR011333">
    <property type="entry name" value="SKP1/BTB/POZ_sf"/>
</dbReference>
<keyword evidence="3" id="KW-1185">Reference proteome</keyword>
<evidence type="ECO:0000313" key="2">
    <source>
        <dbReference type="EMBL" id="KAK0624863.1"/>
    </source>
</evidence>
<dbReference type="EMBL" id="JAULSR010000003">
    <property type="protein sequence ID" value="KAK0624863.1"/>
    <property type="molecule type" value="Genomic_DNA"/>
</dbReference>